<keyword evidence="6" id="KW-1185">Reference proteome</keyword>
<dbReference type="GO" id="GO:0004888">
    <property type="term" value="F:transmembrane signaling receptor activity"/>
    <property type="evidence" value="ECO:0007669"/>
    <property type="project" value="InterPro"/>
</dbReference>
<feature type="transmembrane region" description="Helical" evidence="2">
    <location>
        <begin position="278"/>
        <end position="302"/>
    </location>
</feature>
<dbReference type="PANTHER" id="PTHR18945">
    <property type="entry name" value="NEUROTRANSMITTER GATED ION CHANNEL"/>
    <property type="match status" value="1"/>
</dbReference>
<proteinExistence type="predicted"/>
<dbReference type="InterPro" id="IPR003582">
    <property type="entry name" value="ShKT_dom"/>
</dbReference>
<gene>
    <name evidence="5" type="ORF">QR680_003086</name>
</gene>
<dbReference type="SMART" id="SM00254">
    <property type="entry name" value="ShKT"/>
    <property type="match status" value="1"/>
</dbReference>
<keyword evidence="2" id="KW-1133">Transmembrane helix</keyword>
<keyword evidence="1" id="KW-1015">Disulfide bond</keyword>
<dbReference type="Gene3D" id="1.20.58.390">
    <property type="entry name" value="Neurotransmitter-gated ion-channel transmembrane domain"/>
    <property type="match status" value="1"/>
</dbReference>
<dbReference type="Pfam" id="PF01549">
    <property type="entry name" value="ShK"/>
    <property type="match status" value="1"/>
</dbReference>
<dbReference type="InterPro" id="IPR038050">
    <property type="entry name" value="Neuro_actylchol_rec"/>
</dbReference>
<dbReference type="InterPro" id="IPR036734">
    <property type="entry name" value="Neur_chan_lig-bd_sf"/>
</dbReference>
<evidence type="ECO:0000256" key="1">
    <source>
        <dbReference type="PROSITE-ProRule" id="PRU01005"/>
    </source>
</evidence>
<dbReference type="AlphaFoldDB" id="A0AA39LJ15"/>
<dbReference type="SUPFAM" id="SSF63712">
    <property type="entry name" value="Nicotinic receptor ligand binding domain-like"/>
    <property type="match status" value="1"/>
</dbReference>
<dbReference type="Proteomes" id="UP001175271">
    <property type="component" value="Unassembled WGS sequence"/>
</dbReference>
<dbReference type="Gene3D" id="2.70.170.10">
    <property type="entry name" value="Neurotransmitter-gated ion-channel ligand-binding domain"/>
    <property type="match status" value="1"/>
</dbReference>
<feature type="chain" id="PRO_5041283328" description="ShKT domain-containing protein" evidence="3">
    <location>
        <begin position="19"/>
        <end position="434"/>
    </location>
</feature>
<feature type="signal peptide" evidence="3">
    <location>
        <begin position="1"/>
        <end position="18"/>
    </location>
</feature>
<evidence type="ECO:0000313" key="5">
    <source>
        <dbReference type="EMBL" id="KAK0399511.1"/>
    </source>
</evidence>
<keyword evidence="3" id="KW-0732">Signal</keyword>
<dbReference type="Pfam" id="PF02931">
    <property type="entry name" value="Neur_chan_LBD"/>
    <property type="match status" value="1"/>
</dbReference>
<keyword evidence="2" id="KW-0472">Membrane</keyword>
<organism evidence="5 6">
    <name type="scientific">Steinernema hermaphroditum</name>
    <dbReference type="NCBI Taxonomy" id="289476"/>
    <lineage>
        <taxon>Eukaryota</taxon>
        <taxon>Metazoa</taxon>
        <taxon>Ecdysozoa</taxon>
        <taxon>Nematoda</taxon>
        <taxon>Chromadorea</taxon>
        <taxon>Rhabditida</taxon>
        <taxon>Tylenchina</taxon>
        <taxon>Panagrolaimomorpha</taxon>
        <taxon>Strongyloidoidea</taxon>
        <taxon>Steinernematidae</taxon>
        <taxon>Steinernema</taxon>
    </lineage>
</organism>
<evidence type="ECO:0000256" key="3">
    <source>
        <dbReference type="SAM" id="SignalP"/>
    </source>
</evidence>
<name>A0AA39LJ15_9BILA</name>
<evidence type="ECO:0000259" key="4">
    <source>
        <dbReference type="PROSITE" id="PS51670"/>
    </source>
</evidence>
<feature type="transmembrane region" description="Helical" evidence="2">
    <location>
        <begin position="309"/>
        <end position="328"/>
    </location>
</feature>
<dbReference type="EMBL" id="JAUCMV010000005">
    <property type="protein sequence ID" value="KAK0399511.1"/>
    <property type="molecule type" value="Genomic_DNA"/>
</dbReference>
<dbReference type="GO" id="GO:0016020">
    <property type="term" value="C:membrane"/>
    <property type="evidence" value="ECO:0007669"/>
    <property type="project" value="InterPro"/>
</dbReference>
<sequence>MLRTAFVVLITCFLLSYADDSPTGGTTCVDSDAKCAAWASQGECQSNAVWMMANCRRSCQSCQGGDRAWKLRTHIAQSYDNSTNNGTKNVQIESVRLNHIEIDEAKQVVRVFGRMVLSWNDSKVSWDRDQWGLSWLNFYWIQIWTPQLIQINAAAANPSTVTGKVLAANYTGQVYMWTDFAFSAPYNFQYERYPNDLQKICYKFDDKRYFSVRFAVSDEVKSRQHEAVAETHVSGWTVESLDISDSKYVIQVLGDWRQNPFDIQTNNCEMCIGLRRNAVYYLAEMLLPALVSTALTLSSVFFHLSSIQGMLLAFSIVVQLLAMTLINARLPNFTTSTPTILKYAGFNLVMTALLFIISLVLRRLSQSSSQIPPPHNVDVVLSVIDRFVPIPAPSKDAEDTTQGKYSGVAHTLNNLVFAISFLVYVISITFSFVF</sequence>
<accession>A0AA39LJ15</accession>
<dbReference type="GO" id="GO:0005230">
    <property type="term" value="F:extracellular ligand-gated monoatomic ion channel activity"/>
    <property type="evidence" value="ECO:0007669"/>
    <property type="project" value="InterPro"/>
</dbReference>
<dbReference type="PROSITE" id="PS51670">
    <property type="entry name" value="SHKT"/>
    <property type="match status" value="1"/>
</dbReference>
<dbReference type="InterPro" id="IPR006201">
    <property type="entry name" value="Neur_channel"/>
</dbReference>
<feature type="transmembrane region" description="Helical" evidence="2">
    <location>
        <begin position="340"/>
        <end position="361"/>
    </location>
</feature>
<feature type="transmembrane region" description="Helical" evidence="2">
    <location>
        <begin position="412"/>
        <end position="433"/>
    </location>
</feature>
<keyword evidence="2" id="KW-0812">Transmembrane</keyword>
<dbReference type="InterPro" id="IPR006202">
    <property type="entry name" value="Neur_chan_lig-bd"/>
</dbReference>
<evidence type="ECO:0000313" key="6">
    <source>
        <dbReference type="Proteomes" id="UP001175271"/>
    </source>
</evidence>
<reference evidence="5" key="1">
    <citation type="submission" date="2023-06" db="EMBL/GenBank/DDBJ databases">
        <title>Genomic analysis of the entomopathogenic nematode Steinernema hermaphroditum.</title>
        <authorList>
            <person name="Schwarz E.M."/>
            <person name="Heppert J.K."/>
            <person name="Baniya A."/>
            <person name="Schwartz H.T."/>
            <person name="Tan C.-H."/>
            <person name="Antoshechkin I."/>
            <person name="Sternberg P.W."/>
            <person name="Goodrich-Blair H."/>
            <person name="Dillman A.R."/>
        </authorList>
    </citation>
    <scope>NUCLEOTIDE SEQUENCE</scope>
    <source>
        <strain evidence="5">PS9179</strain>
        <tissue evidence="5">Whole animal</tissue>
    </source>
</reference>
<evidence type="ECO:0000256" key="2">
    <source>
        <dbReference type="SAM" id="Phobius"/>
    </source>
</evidence>
<comment type="caution">
    <text evidence="5">The sequence shown here is derived from an EMBL/GenBank/DDBJ whole genome shotgun (WGS) entry which is preliminary data.</text>
</comment>
<comment type="caution">
    <text evidence="1">Lacks conserved residue(s) required for the propagation of feature annotation.</text>
</comment>
<feature type="domain" description="ShKT" evidence="4">
    <location>
        <begin position="28"/>
        <end position="62"/>
    </location>
</feature>
<protein>
    <recommendedName>
        <fullName evidence="4">ShKT domain-containing protein</fullName>
    </recommendedName>
</protein>
<feature type="disulfide bond" evidence="1">
    <location>
        <begin position="28"/>
        <end position="62"/>
    </location>
</feature>